<dbReference type="SUPFAM" id="SSF54211">
    <property type="entry name" value="Ribosomal protein S5 domain 2-like"/>
    <property type="match status" value="1"/>
</dbReference>
<dbReference type="OrthoDB" id="10263226at2759"/>
<gene>
    <name evidence="8" type="ORF">Gasu_05100</name>
</gene>
<keyword evidence="5" id="KW-0539">Nucleus</keyword>
<dbReference type="AlphaFoldDB" id="M2X7E1"/>
<protein>
    <submittedName>
        <fullName evidence="8">DNA mismatch repair protein MLH1</fullName>
    </submittedName>
</protein>
<dbReference type="GO" id="GO:0140664">
    <property type="term" value="F:ATP-dependent DNA damage sensor activity"/>
    <property type="evidence" value="ECO:0007669"/>
    <property type="project" value="InterPro"/>
</dbReference>
<dbReference type="InterPro" id="IPR013507">
    <property type="entry name" value="DNA_mismatch_S5_2-like"/>
</dbReference>
<dbReference type="Pfam" id="PF01119">
    <property type="entry name" value="DNA_mis_repair"/>
    <property type="match status" value="1"/>
</dbReference>
<dbReference type="Pfam" id="PF13589">
    <property type="entry name" value="HATPase_c_3"/>
    <property type="match status" value="1"/>
</dbReference>
<keyword evidence="4" id="KW-0234">DNA repair</keyword>
<evidence type="ECO:0000256" key="4">
    <source>
        <dbReference type="ARBA" id="ARBA00023204"/>
    </source>
</evidence>
<sequence>MFSSVEDSTQTVTTKQILSNRSIKRLDKDVSDRIAAGEVILRPASVVKELLENSIDAQATRIEVSLLDGGLKTIRFKDDGEGIHPDDLNLLCERFATSKMTKYEDLLSIGTFGFRGEALASISFVSHLTVTTMKENSDFAHQAYFENGRLVPSDILGASNPKKCSGVKGTTFIVEDLFYNCPLRRRSLSNSKEEYRFIIDLLMKYSIRYPSVSFSCRRLENAKYDFFTPSVDSELASIGNVYGKELTEELLEVGPLCTSFSFHGYISNANFSLRRPQYLFFVNGRLIEWQSLKKAISSLYNSLLPKGGHPFIYIDVTIDPHRLDVNVHPAKRQICILDEEYIIEKLLHSIETKLTMTSSSRNFYTVSLRDTSYRGSIESFASHLEKYTLDCQSLSERKRGESSRSEGSNFGSELHAAVQPSLSGTPSKERRPYKKVRTSILQSSSSLDSFLATKASSGTNLASEDKVVQEGSPTQNDASTLPQSNSSDNFFSNDVELDLAVDEDVFHKWNRKSLVFFLRERVELLEKDCNAGLKKMLNESCFIGSVDEDHILVQYQTKLFWLNLTHLSKRMLFQKSLKMIQRFDSVFIPKISVFQSVLRHINNPIEKYELQQEHHYEIVKEVCNVLSKYRNLLHEYFAITFEGNQLSNFSLIRMPRLSEEFSFQQHLIGEFLFRLGGETRWHDLEFFLEDVCTSLSCLFSCWSKCNEDAVEEPMRNLSTLETSDRKRQHALFETLRNNFDPPKDCSTNGDVIEITSLERLYRVFERC</sequence>
<evidence type="ECO:0000256" key="1">
    <source>
        <dbReference type="ARBA" id="ARBA00004123"/>
    </source>
</evidence>
<dbReference type="InterPro" id="IPR032189">
    <property type="entry name" value="Mlh1_C"/>
</dbReference>
<evidence type="ECO:0000256" key="5">
    <source>
        <dbReference type="ARBA" id="ARBA00023242"/>
    </source>
</evidence>
<comment type="similarity">
    <text evidence="2">Belongs to the DNA mismatch repair MutL/HexB family.</text>
</comment>
<dbReference type="InterPro" id="IPR002099">
    <property type="entry name" value="MutL/Mlh/PMS"/>
</dbReference>
<feature type="region of interest" description="Disordered" evidence="6">
    <location>
        <begin position="395"/>
        <end position="435"/>
    </location>
</feature>
<dbReference type="GO" id="GO:0016887">
    <property type="term" value="F:ATP hydrolysis activity"/>
    <property type="evidence" value="ECO:0007669"/>
    <property type="project" value="InterPro"/>
</dbReference>
<feature type="domain" description="DNA mismatch repair protein S5" evidence="7">
    <location>
        <begin position="238"/>
        <end position="355"/>
    </location>
</feature>
<dbReference type="SUPFAM" id="SSF55874">
    <property type="entry name" value="ATPase domain of HSP90 chaperone/DNA topoisomerase II/histidine kinase"/>
    <property type="match status" value="1"/>
</dbReference>
<dbReference type="NCBIfam" id="TIGR00585">
    <property type="entry name" value="mutl"/>
    <property type="match status" value="1"/>
</dbReference>
<dbReference type="InterPro" id="IPR020568">
    <property type="entry name" value="Ribosomal_Su5_D2-typ_SF"/>
</dbReference>
<dbReference type="RefSeq" id="XP_005708945.1">
    <property type="nucleotide sequence ID" value="XM_005708888.1"/>
</dbReference>
<dbReference type="SMART" id="SM01340">
    <property type="entry name" value="DNA_mis_repair"/>
    <property type="match status" value="1"/>
</dbReference>
<evidence type="ECO:0000313" key="9">
    <source>
        <dbReference type="Proteomes" id="UP000030680"/>
    </source>
</evidence>
<dbReference type="GO" id="GO:0006298">
    <property type="term" value="P:mismatch repair"/>
    <property type="evidence" value="ECO:0007669"/>
    <property type="project" value="InterPro"/>
</dbReference>
<dbReference type="KEGG" id="gsl:Gasu_05100"/>
<dbReference type="Gramene" id="EME32425">
    <property type="protein sequence ID" value="EME32425"/>
    <property type="gene ID" value="Gasu_05100"/>
</dbReference>
<dbReference type="FunFam" id="3.30.565.10:FF:000003">
    <property type="entry name" value="DNA mismatch repair endonuclease MutL"/>
    <property type="match status" value="1"/>
</dbReference>
<dbReference type="FunFam" id="3.30.230.10:FF:000014">
    <property type="entry name" value="DNA mismatch repair protein Mlh1"/>
    <property type="match status" value="1"/>
</dbReference>
<evidence type="ECO:0000256" key="2">
    <source>
        <dbReference type="ARBA" id="ARBA00006082"/>
    </source>
</evidence>
<proteinExistence type="inferred from homology"/>
<dbReference type="EMBL" id="KB454486">
    <property type="protein sequence ID" value="EME32425.1"/>
    <property type="molecule type" value="Genomic_DNA"/>
</dbReference>
<dbReference type="InterPro" id="IPR036890">
    <property type="entry name" value="HATPase_C_sf"/>
</dbReference>
<organism evidence="8 9">
    <name type="scientific">Galdieria sulphuraria</name>
    <name type="common">Red alga</name>
    <dbReference type="NCBI Taxonomy" id="130081"/>
    <lineage>
        <taxon>Eukaryota</taxon>
        <taxon>Rhodophyta</taxon>
        <taxon>Bangiophyceae</taxon>
        <taxon>Galdieriales</taxon>
        <taxon>Galdieriaceae</taxon>
        <taxon>Galdieria</taxon>
    </lineage>
</organism>
<dbReference type="InterPro" id="IPR014762">
    <property type="entry name" value="DNA_mismatch_repair_CS"/>
</dbReference>
<feature type="compositionally biased region" description="Basic and acidic residues" evidence="6">
    <location>
        <begin position="395"/>
        <end position="404"/>
    </location>
</feature>
<dbReference type="GO" id="GO:0032389">
    <property type="term" value="C:MutLalpha complex"/>
    <property type="evidence" value="ECO:0007669"/>
    <property type="project" value="TreeGrafter"/>
</dbReference>
<dbReference type="Pfam" id="PF16413">
    <property type="entry name" value="Mlh1_C"/>
    <property type="match status" value="1"/>
</dbReference>
<dbReference type="InterPro" id="IPR038973">
    <property type="entry name" value="MutL/Mlh/Pms-like"/>
</dbReference>
<evidence type="ECO:0000256" key="3">
    <source>
        <dbReference type="ARBA" id="ARBA00022763"/>
    </source>
</evidence>
<evidence type="ECO:0000259" key="7">
    <source>
        <dbReference type="SMART" id="SM01340"/>
    </source>
</evidence>
<dbReference type="CDD" id="cd16926">
    <property type="entry name" value="HATPase_MutL-MLH-PMS-like"/>
    <property type="match status" value="1"/>
</dbReference>
<dbReference type="Gene3D" id="3.30.565.10">
    <property type="entry name" value="Histidine kinase-like ATPase, C-terminal domain"/>
    <property type="match status" value="1"/>
</dbReference>
<dbReference type="GO" id="GO:0030983">
    <property type="term" value="F:mismatched DNA binding"/>
    <property type="evidence" value="ECO:0007669"/>
    <property type="project" value="InterPro"/>
</dbReference>
<dbReference type="PANTHER" id="PTHR10073">
    <property type="entry name" value="DNA MISMATCH REPAIR PROTEIN MLH, PMS, MUTL"/>
    <property type="match status" value="1"/>
</dbReference>
<dbReference type="InterPro" id="IPR014721">
    <property type="entry name" value="Ribsml_uS5_D2-typ_fold_subgr"/>
</dbReference>
<dbReference type="OMA" id="ANYHVKK"/>
<feature type="region of interest" description="Disordered" evidence="6">
    <location>
        <begin position="461"/>
        <end position="487"/>
    </location>
</feature>
<accession>M2X7E1</accession>
<dbReference type="GeneID" id="17091007"/>
<dbReference type="Proteomes" id="UP000030680">
    <property type="component" value="Unassembled WGS sequence"/>
</dbReference>
<evidence type="ECO:0000256" key="6">
    <source>
        <dbReference type="SAM" id="MobiDB-lite"/>
    </source>
</evidence>
<feature type="compositionally biased region" description="Polar residues" evidence="6">
    <location>
        <begin position="471"/>
        <end position="483"/>
    </location>
</feature>
<dbReference type="STRING" id="130081.M2X7E1"/>
<dbReference type="PROSITE" id="PS00058">
    <property type="entry name" value="DNA_MISMATCH_REPAIR_1"/>
    <property type="match status" value="1"/>
</dbReference>
<dbReference type="Gene3D" id="3.30.230.10">
    <property type="match status" value="1"/>
</dbReference>
<dbReference type="GO" id="GO:0005524">
    <property type="term" value="F:ATP binding"/>
    <property type="evidence" value="ECO:0007669"/>
    <property type="project" value="InterPro"/>
</dbReference>
<keyword evidence="9" id="KW-1185">Reference proteome</keyword>
<reference evidence="9" key="1">
    <citation type="journal article" date="2013" name="Science">
        <title>Gene transfer from bacteria and archaea facilitated evolution of an extremophilic eukaryote.</title>
        <authorList>
            <person name="Schonknecht G."/>
            <person name="Chen W.H."/>
            <person name="Ternes C.M."/>
            <person name="Barbier G.G."/>
            <person name="Shrestha R.P."/>
            <person name="Stanke M."/>
            <person name="Brautigam A."/>
            <person name="Baker B.J."/>
            <person name="Banfield J.F."/>
            <person name="Garavito R.M."/>
            <person name="Carr K."/>
            <person name="Wilkerson C."/>
            <person name="Rensing S.A."/>
            <person name="Gagneul D."/>
            <person name="Dickenson N.E."/>
            <person name="Oesterhelt C."/>
            <person name="Lercher M.J."/>
            <person name="Weber A.P."/>
        </authorList>
    </citation>
    <scope>NUCLEOTIDE SEQUENCE [LARGE SCALE GENOMIC DNA]</scope>
    <source>
        <strain evidence="9">074W</strain>
    </source>
</reference>
<comment type="subcellular location">
    <subcellularLocation>
        <location evidence="1">Nucleus</location>
    </subcellularLocation>
</comment>
<dbReference type="eggNOG" id="KOG1979">
    <property type="taxonomic scope" value="Eukaryota"/>
</dbReference>
<evidence type="ECO:0000313" key="8">
    <source>
        <dbReference type="EMBL" id="EME32425.1"/>
    </source>
</evidence>
<keyword evidence="3" id="KW-0227">DNA damage</keyword>
<dbReference type="PANTHER" id="PTHR10073:SF12">
    <property type="entry name" value="DNA MISMATCH REPAIR PROTEIN MLH1"/>
    <property type="match status" value="1"/>
</dbReference>
<name>M2X7E1_GALSU</name>